<evidence type="ECO:0000313" key="2">
    <source>
        <dbReference type="EMBL" id="EGO27064.1"/>
    </source>
</evidence>
<reference evidence="2" key="1">
    <citation type="submission" date="2011-04" db="EMBL/GenBank/DDBJ databases">
        <title>Evolution of plant cell wall degrading machinery underlies the functional diversity of forest fungi.</title>
        <authorList>
            <consortium name="US DOE Joint Genome Institute (JGI-PGF)"/>
            <person name="Eastwood D.C."/>
            <person name="Floudas D."/>
            <person name="Binder M."/>
            <person name="Majcherczyk A."/>
            <person name="Schneider P."/>
            <person name="Aerts A."/>
            <person name="Asiegbu F.O."/>
            <person name="Baker S.E."/>
            <person name="Barry K."/>
            <person name="Bendiksby M."/>
            <person name="Blumentritt M."/>
            <person name="Coutinho P.M."/>
            <person name="Cullen D."/>
            <person name="Cullen D."/>
            <person name="Gathman A."/>
            <person name="Goodell B."/>
            <person name="Henrissat B."/>
            <person name="Ihrmark K."/>
            <person name="Kauserud H."/>
            <person name="Kohler A."/>
            <person name="LaButti K."/>
            <person name="Lapidus A."/>
            <person name="Lavin J.L."/>
            <person name="Lee Y.-H."/>
            <person name="Lindquist E."/>
            <person name="Lilly W."/>
            <person name="Lucas S."/>
            <person name="Morin E."/>
            <person name="Murat C."/>
            <person name="Oguiza J.A."/>
            <person name="Park J."/>
            <person name="Pisabarro A.G."/>
            <person name="Riley R."/>
            <person name="Rosling A."/>
            <person name="Salamov A."/>
            <person name="Schmidt O."/>
            <person name="Schmutz J."/>
            <person name="Skrede I."/>
            <person name="Stenlid J."/>
            <person name="Wiebenga A."/>
            <person name="Xie X."/>
            <person name="Kues U."/>
            <person name="Hibbett D.S."/>
            <person name="Hoffmeister D."/>
            <person name="Hogberg N."/>
            <person name="Martin F."/>
            <person name="Grigoriev I.V."/>
            <person name="Watkinson S.C."/>
        </authorList>
    </citation>
    <scope>NUCLEOTIDE SEQUENCE</scope>
    <source>
        <strain evidence="2">S7.9</strain>
    </source>
</reference>
<accession>F8NNM2</accession>
<feature type="compositionally biased region" description="Basic and acidic residues" evidence="1">
    <location>
        <begin position="56"/>
        <end position="67"/>
    </location>
</feature>
<feature type="region of interest" description="Disordered" evidence="1">
    <location>
        <begin position="56"/>
        <end position="81"/>
    </location>
</feature>
<feature type="compositionally biased region" description="Basic residues" evidence="1">
    <location>
        <begin position="68"/>
        <end position="79"/>
    </location>
</feature>
<dbReference type="GeneID" id="18817987"/>
<dbReference type="RefSeq" id="XP_007315155.1">
    <property type="nucleotide sequence ID" value="XM_007315093.1"/>
</dbReference>
<name>F8NNM2_SERL9</name>
<feature type="non-terminal residue" evidence="2">
    <location>
        <position position="143"/>
    </location>
</feature>
<dbReference type="HOGENOM" id="CLU_1810874_0_0_1"/>
<dbReference type="OrthoDB" id="2687876at2759"/>
<sequence length="143" mass="16846">MLIGADGRVTVINLHRARALVPDPEAQLEKAEEVDLRMEMRKVLYKLDYGDARRREEDKMNIAERRTSKNRSRQRRREWRAKGERVGYIRPDIPVPEDDILNPPLLREEWDMRWDNGKEHVPKRVVVPGQTEGEVAIEVQNLI</sequence>
<dbReference type="EMBL" id="GL945431">
    <property type="protein sequence ID" value="EGO27064.1"/>
    <property type="molecule type" value="Genomic_DNA"/>
</dbReference>
<proteinExistence type="predicted"/>
<dbReference type="Proteomes" id="UP000008064">
    <property type="component" value="Unassembled WGS sequence"/>
</dbReference>
<dbReference type="KEGG" id="sla:SERLADRAFT_459862"/>
<protein>
    <submittedName>
        <fullName evidence="2">Uncharacterized protein</fullName>
    </submittedName>
</protein>
<evidence type="ECO:0000256" key="1">
    <source>
        <dbReference type="SAM" id="MobiDB-lite"/>
    </source>
</evidence>
<organism>
    <name type="scientific">Serpula lacrymans var. lacrymans (strain S7.9)</name>
    <name type="common">Dry rot fungus</name>
    <dbReference type="NCBI Taxonomy" id="578457"/>
    <lineage>
        <taxon>Eukaryota</taxon>
        <taxon>Fungi</taxon>
        <taxon>Dikarya</taxon>
        <taxon>Basidiomycota</taxon>
        <taxon>Agaricomycotina</taxon>
        <taxon>Agaricomycetes</taxon>
        <taxon>Agaricomycetidae</taxon>
        <taxon>Boletales</taxon>
        <taxon>Coniophorineae</taxon>
        <taxon>Serpulaceae</taxon>
        <taxon>Serpula</taxon>
    </lineage>
</organism>
<dbReference type="AlphaFoldDB" id="F8NNM2"/>
<gene>
    <name evidence="2" type="ORF">SERLADRAFT_459862</name>
</gene>